<comment type="caution">
    <text evidence="2">The sequence shown here is derived from an EMBL/GenBank/DDBJ whole genome shotgun (WGS) entry which is preliminary data.</text>
</comment>
<dbReference type="EMBL" id="JAFDVD010000002">
    <property type="protein sequence ID" value="MBM6398912.1"/>
    <property type="molecule type" value="Genomic_DNA"/>
</dbReference>
<evidence type="ECO:0000313" key="3">
    <source>
        <dbReference type="Proteomes" id="UP001430172"/>
    </source>
</evidence>
<dbReference type="Pfam" id="PF04993">
    <property type="entry name" value="TfoX_N"/>
    <property type="match status" value="1"/>
</dbReference>
<name>A0ABS2CGA9_9MICO</name>
<dbReference type="InterPro" id="IPR007076">
    <property type="entry name" value="TfoX_N"/>
</dbReference>
<gene>
    <name evidence="2" type="ORF">JQN70_00765</name>
</gene>
<sequence>MELLERVRAGLPPAEEKRMFGGVAFMVDGALACSLSPRGLLVRTGPEAFDAAAGRPGVQPMVMGGRASRSWVEVDLAVLEDADVLREWLDVGVAAARAAGGS</sequence>
<reference evidence="2" key="1">
    <citation type="submission" date="2021-02" db="EMBL/GenBank/DDBJ databases">
        <title>Phycicoccus sp. MQZ13P-5T, whole genome shotgun sequence.</title>
        <authorList>
            <person name="Tuo L."/>
        </authorList>
    </citation>
    <scope>NUCLEOTIDE SEQUENCE</scope>
    <source>
        <strain evidence="2">MQZ13P-5</strain>
    </source>
</reference>
<evidence type="ECO:0000259" key="1">
    <source>
        <dbReference type="Pfam" id="PF04993"/>
    </source>
</evidence>
<accession>A0ABS2CGA9</accession>
<organism evidence="2 3">
    <name type="scientific">Phycicoccus sonneratiae</name>
    <dbReference type="NCBI Taxonomy" id="2807628"/>
    <lineage>
        <taxon>Bacteria</taxon>
        <taxon>Bacillati</taxon>
        <taxon>Actinomycetota</taxon>
        <taxon>Actinomycetes</taxon>
        <taxon>Micrococcales</taxon>
        <taxon>Intrasporangiaceae</taxon>
        <taxon>Phycicoccus</taxon>
    </lineage>
</organism>
<keyword evidence="3" id="KW-1185">Reference proteome</keyword>
<protein>
    <submittedName>
        <fullName evidence="2">TfoX/Sxy family protein</fullName>
    </submittedName>
</protein>
<dbReference type="Proteomes" id="UP001430172">
    <property type="component" value="Unassembled WGS sequence"/>
</dbReference>
<dbReference type="RefSeq" id="WP_204129413.1">
    <property type="nucleotide sequence ID" value="NZ_JAFDVD010000002.1"/>
</dbReference>
<dbReference type="SUPFAM" id="SSF159894">
    <property type="entry name" value="YgaC/TfoX-N like"/>
    <property type="match status" value="1"/>
</dbReference>
<dbReference type="Gene3D" id="3.30.1460.30">
    <property type="entry name" value="YgaC/TfoX-N like chaperone"/>
    <property type="match status" value="1"/>
</dbReference>
<feature type="domain" description="TfoX N-terminal" evidence="1">
    <location>
        <begin position="9"/>
        <end position="96"/>
    </location>
</feature>
<proteinExistence type="predicted"/>
<evidence type="ECO:0000313" key="2">
    <source>
        <dbReference type="EMBL" id="MBM6398912.1"/>
    </source>
</evidence>